<gene>
    <name evidence="2" type="ORF">FNH21_02950</name>
</gene>
<feature type="domain" description="N-acetyltransferase" evidence="1">
    <location>
        <begin position="1"/>
        <end position="163"/>
    </location>
</feature>
<proteinExistence type="predicted"/>
<dbReference type="RefSeq" id="WP_152813910.1">
    <property type="nucleotide sequence ID" value="NZ_VJXX01000001.1"/>
</dbReference>
<evidence type="ECO:0000313" key="2">
    <source>
        <dbReference type="EMBL" id="MPY09688.1"/>
    </source>
</evidence>
<dbReference type="Proteomes" id="UP000326464">
    <property type="component" value="Unassembled WGS sequence"/>
</dbReference>
<dbReference type="PANTHER" id="PTHR43441:SF10">
    <property type="entry name" value="ACETYLTRANSFERASE"/>
    <property type="match status" value="1"/>
</dbReference>
<dbReference type="PANTHER" id="PTHR43441">
    <property type="entry name" value="RIBOSOMAL-PROTEIN-SERINE ACETYLTRANSFERASE"/>
    <property type="match status" value="1"/>
</dbReference>
<sequence>MLRRFEDRDVGMVQELSTDPYVPLIGTLPPACDRAGALAYIARQRQRHVEGTGFSFAVGDAGSGQALGMIGLWLRDRALGRAQVGYAVMPRARRRGVATDALRALVPFAWTLPELHRLELHVEPWNSASASAATSAGFAVEGLLRGYLEIGGRRRDLMSYARIRDVPSGTEVPHPPSLGGA</sequence>
<dbReference type="GO" id="GO:0005737">
    <property type="term" value="C:cytoplasm"/>
    <property type="evidence" value="ECO:0007669"/>
    <property type="project" value="TreeGrafter"/>
</dbReference>
<keyword evidence="2" id="KW-0808">Transferase</keyword>
<evidence type="ECO:0000313" key="3">
    <source>
        <dbReference type="Proteomes" id="UP000326464"/>
    </source>
</evidence>
<dbReference type="EMBL" id="VJXX01000001">
    <property type="protein sequence ID" value="MPY09688.1"/>
    <property type="molecule type" value="Genomic_DNA"/>
</dbReference>
<dbReference type="AlphaFoldDB" id="A0A7X1NN13"/>
<dbReference type="SUPFAM" id="SSF55729">
    <property type="entry name" value="Acyl-CoA N-acyltransferases (Nat)"/>
    <property type="match status" value="1"/>
</dbReference>
<keyword evidence="3" id="KW-1185">Reference proteome</keyword>
<dbReference type="Gene3D" id="3.40.630.30">
    <property type="match status" value="1"/>
</dbReference>
<reference evidence="3" key="1">
    <citation type="submission" date="2019-07" db="EMBL/GenBank/DDBJ databases">
        <title>Arthrobacter KR32 sp. nov., isolated from mountain cheese made of cows milk.</title>
        <authorList>
            <person name="Flegler A."/>
        </authorList>
    </citation>
    <scope>NUCLEOTIDE SEQUENCE [LARGE SCALE GENOMIC DNA]</scope>
    <source>
        <strain evidence="3">KR32</strain>
    </source>
</reference>
<dbReference type="GO" id="GO:0008999">
    <property type="term" value="F:protein-N-terminal-alanine acetyltransferase activity"/>
    <property type="evidence" value="ECO:0007669"/>
    <property type="project" value="TreeGrafter"/>
</dbReference>
<dbReference type="Pfam" id="PF13302">
    <property type="entry name" value="Acetyltransf_3"/>
    <property type="match status" value="1"/>
</dbReference>
<protein>
    <submittedName>
        <fullName evidence="2">GNAT family N-acetyltransferase</fullName>
    </submittedName>
</protein>
<accession>A0A7X1NN13</accession>
<comment type="caution">
    <text evidence="2">The sequence shown here is derived from an EMBL/GenBank/DDBJ whole genome shotgun (WGS) entry which is preliminary data.</text>
</comment>
<dbReference type="OrthoDB" id="2061990at2"/>
<name>A0A7X1NN13_9MICC</name>
<evidence type="ECO:0000259" key="1">
    <source>
        <dbReference type="PROSITE" id="PS51186"/>
    </source>
</evidence>
<dbReference type="PROSITE" id="PS51186">
    <property type="entry name" value="GNAT"/>
    <property type="match status" value="1"/>
</dbReference>
<dbReference type="GO" id="GO:1990189">
    <property type="term" value="F:protein N-terminal-serine acetyltransferase activity"/>
    <property type="evidence" value="ECO:0007669"/>
    <property type="project" value="TreeGrafter"/>
</dbReference>
<dbReference type="InterPro" id="IPR016181">
    <property type="entry name" value="Acyl_CoA_acyltransferase"/>
</dbReference>
<organism evidence="2 3">
    <name type="scientific">Arthrobacter bussei</name>
    <dbReference type="NCBI Taxonomy" id="2594179"/>
    <lineage>
        <taxon>Bacteria</taxon>
        <taxon>Bacillati</taxon>
        <taxon>Actinomycetota</taxon>
        <taxon>Actinomycetes</taxon>
        <taxon>Micrococcales</taxon>
        <taxon>Micrococcaceae</taxon>
        <taxon>Arthrobacter</taxon>
    </lineage>
</organism>
<dbReference type="InterPro" id="IPR000182">
    <property type="entry name" value="GNAT_dom"/>
</dbReference>
<dbReference type="InterPro" id="IPR051908">
    <property type="entry name" value="Ribosomal_N-acetyltransferase"/>
</dbReference>